<name>A0ABM1BZ45_LIMPO</name>
<organism evidence="1 2">
    <name type="scientific">Limulus polyphemus</name>
    <name type="common">Atlantic horseshoe crab</name>
    <dbReference type="NCBI Taxonomy" id="6850"/>
    <lineage>
        <taxon>Eukaryota</taxon>
        <taxon>Metazoa</taxon>
        <taxon>Ecdysozoa</taxon>
        <taxon>Arthropoda</taxon>
        <taxon>Chelicerata</taxon>
        <taxon>Merostomata</taxon>
        <taxon>Xiphosura</taxon>
        <taxon>Limulidae</taxon>
        <taxon>Limulus</taxon>
    </lineage>
</organism>
<dbReference type="SUPFAM" id="SSF52047">
    <property type="entry name" value="RNI-like"/>
    <property type="match status" value="1"/>
</dbReference>
<dbReference type="GeneID" id="106475268"/>
<keyword evidence="1" id="KW-1185">Reference proteome</keyword>
<gene>
    <name evidence="2" type="primary">LOC106475268</name>
</gene>
<dbReference type="Proteomes" id="UP000694941">
    <property type="component" value="Unplaced"/>
</dbReference>
<dbReference type="RefSeq" id="XP_013791420.1">
    <property type="nucleotide sequence ID" value="XM_013935966.2"/>
</dbReference>
<dbReference type="Gene3D" id="3.80.10.10">
    <property type="entry name" value="Ribonuclease Inhibitor"/>
    <property type="match status" value="1"/>
</dbReference>
<protein>
    <submittedName>
        <fullName evidence="2">Uncharacterized protein LOC106475268</fullName>
    </submittedName>
</protein>
<sequence>MFSLKDATARRIVSALNNDYWEHVTIAPNNPFSLFPTELINELVQMYITLTSQKLSHRQLKPLLTSGRLTCFRLTDVCLETCSFIAILDYLTVSGALLTEVVITRVHCMDVYAKTSSTLSCSRAIEEFLAVAPQLELFNTDIMFDISALRHATCLKCLDLNFFPKQQITDLLPTHTNSRLQHLAIYEDSRHIISPSDMADLLQRCPELVTLENNVALALDCLHRHEAEAGQIRCQYNLSRLVLGSGYLDPTLAPATVSSVLIAVNACPRMRDLDLLVDDEEAIFALETASSLETLDIQWADVKRGNFHGAVLFLLQILGSHLSQLGLTNFDKIDFAAVATFCPFLTCLKVEFEDEYQCFPPPSSWLPNLTILRLECQHERGLPLAVLQSLLTNCHQLRRLHIEGATNLTDNELQIIYRKNQLKYLKNMTIINCCLSAEGLQTLVTNHTALEVLEFSSLLINSGEAFSIIHTLKPQLQLAL</sequence>
<dbReference type="InterPro" id="IPR032675">
    <property type="entry name" value="LRR_dom_sf"/>
</dbReference>
<evidence type="ECO:0000313" key="2">
    <source>
        <dbReference type="RefSeq" id="XP_013791420.1"/>
    </source>
</evidence>
<accession>A0ABM1BZ45</accession>
<proteinExistence type="predicted"/>
<reference evidence="2" key="1">
    <citation type="submission" date="2025-08" db="UniProtKB">
        <authorList>
            <consortium name="RefSeq"/>
        </authorList>
    </citation>
    <scope>IDENTIFICATION</scope>
    <source>
        <tissue evidence="2">Muscle</tissue>
    </source>
</reference>
<evidence type="ECO:0000313" key="1">
    <source>
        <dbReference type="Proteomes" id="UP000694941"/>
    </source>
</evidence>